<gene>
    <name evidence="1" type="ORF">SFRICE_035373</name>
</gene>
<dbReference type="AlphaFoldDB" id="A0A2H1WZK3"/>
<organism evidence="1">
    <name type="scientific">Spodoptera frugiperda</name>
    <name type="common">Fall armyworm</name>
    <dbReference type="NCBI Taxonomy" id="7108"/>
    <lineage>
        <taxon>Eukaryota</taxon>
        <taxon>Metazoa</taxon>
        <taxon>Ecdysozoa</taxon>
        <taxon>Arthropoda</taxon>
        <taxon>Hexapoda</taxon>
        <taxon>Insecta</taxon>
        <taxon>Pterygota</taxon>
        <taxon>Neoptera</taxon>
        <taxon>Endopterygota</taxon>
        <taxon>Lepidoptera</taxon>
        <taxon>Glossata</taxon>
        <taxon>Ditrysia</taxon>
        <taxon>Noctuoidea</taxon>
        <taxon>Noctuidae</taxon>
        <taxon>Amphipyrinae</taxon>
        <taxon>Spodoptera</taxon>
    </lineage>
</organism>
<name>A0A2H1WZK3_SPOFR</name>
<reference evidence="1" key="1">
    <citation type="submission" date="2016-07" db="EMBL/GenBank/DDBJ databases">
        <authorList>
            <person name="Bretaudeau A."/>
        </authorList>
    </citation>
    <scope>NUCLEOTIDE SEQUENCE</scope>
    <source>
        <strain evidence="1">Rice</strain>
        <tissue evidence="1">Whole body</tissue>
    </source>
</reference>
<accession>A0A2H1WZK3</accession>
<proteinExistence type="predicted"/>
<protein>
    <submittedName>
        <fullName evidence="1">SFRICE_035373</fullName>
    </submittedName>
</protein>
<sequence>MVAVAAAVVIVVLSEFSRNFLNKRGIKSSLHEGLTSTGCTGSDMGSLFLEGTPAMFEHTEEILPRWSSSRKFDCRSRGLGNTTARCKSVHLNPVLLVPGRPFLRVT</sequence>
<dbReference type="EMBL" id="ODYU01011841">
    <property type="protein sequence ID" value="SOQ57814.1"/>
    <property type="molecule type" value="Genomic_DNA"/>
</dbReference>
<evidence type="ECO:0000313" key="1">
    <source>
        <dbReference type="EMBL" id="SOQ57814.1"/>
    </source>
</evidence>